<reference evidence="2 3" key="1">
    <citation type="submission" date="2014-04" db="EMBL/GenBank/DDBJ databases">
        <authorList>
            <consortium name="DOE Joint Genome Institute"/>
            <person name="Kuo A."/>
            <person name="Kohler A."/>
            <person name="Costa M.D."/>
            <person name="Nagy L.G."/>
            <person name="Floudas D."/>
            <person name="Copeland A."/>
            <person name="Barry K.W."/>
            <person name="Cichocki N."/>
            <person name="Veneault-Fourrey C."/>
            <person name="LaButti K."/>
            <person name="Lindquist E.A."/>
            <person name="Lipzen A."/>
            <person name="Lundell T."/>
            <person name="Morin E."/>
            <person name="Murat C."/>
            <person name="Sun H."/>
            <person name="Tunlid A."/>
            <person name="Henrissat B."/>
            <person name="Grigoriev I.V."/>
            <person name="Hibbett D.S."/>
            <person name="Martin F."/>
            <person name="Nordberg H.P."/>
            <person name="Cantor M.N."/>
            <person name="Hua S.X."/>
        </authorList>
    </citation>
    <scope>NUCLEOTIDE SEQUENCE [LARGE SCALE GENOMIC DNA]</scope>
    <source>
        <strain evidence="2 3">441</strain>
    </source>
</reference>
<proteinExistence type="predicted"/>
<dbReference type="HOGENOM" id="CLU_706195_0_0_1"/>
<evidence type="ECO:0000313" key="2">
    <source>
        <dbReference type="EMBL" id="KIK12600.1"/>
    </source>
</evidence>
<keyword evidence="3" id="KW-1185">Reference proteome</keyword>
<gene>
    <name evidence="2" type="ORF">PISMIDRAFT_18633</name>
</gene>
<dbReference type="AlphaFoldDB" id="A0A0C9XJX1"/>
<dbReference type="InterPro" id="IPR045341">
    <property type="entry name" value="DUF6532"/>
</dbReference>
<dbReference type="Pfam" id="PF20149">
    <property type="entry name" value="DUF6532"/>
    <property type="match status" value="1"/>
</dbReference>
<evidence type="ECO:0000313" key="3">
    <source>
        <dbReference type="Proteomes" id="UP000054018"/>
    </source>
</evidence>
<feature type="domain" description="DUF6532" evidence="1">
    <location>
        <begin position="10"/>
        <end position="173"/>
    </location>
</feature>
<dbReference type="OrthoDB" id="2692579at2759"/>
<protein>
    <recommendedName>
        <fullName evidence="1">DUF6532 domain-containing protein</fullName>
    </recommendedName>
</protein>
<name>A0A0C9XJX1_9AGAM</name>
<accession>A0A0C9XJX1</accession>
<sequence>MYITEAMAECEQMGVLIPPGYWPDYRKDLGVLLWEALMTWRSTLKAKAREYVVRHYLLGGNRPAEENLANAQELIRGAKFVRDGVEDGTTRNMASPALAGLVVDFFYATPSALGNLFPEVFAWEVPKPVVCLAATALRAAIDEYAITGIRQDRQFESSTYSKVFVQLMAMQTKIDDVSLGFTEVTHPTVFIDSDGGILLWYLPSAISNTNQRAIWQSITQLKAPLEQSFKRSNSRSWRNDINYFCDCADLKGTIDLSPAWFQQGHGPPNHCPEVSHLLKARMGLQGPRGWLADMAGVHALLSGALMVIHPRMYRAGKEALSHLSAKANAEADTDMISALSIWNNVYSSMSIMVNRATPYHTDINGRPSWLDMLLTVGDYKPLDFVIPTLDL</sequence>
<reference evidence="3" key="2">
    <citation type="submission" date="2015-01" db="EMBL/GenBank/DDBJ databases">
        <title>Evolutionary Origins and Diversification of the Mycorrhizal Mutualists.</title>
        <authorList>
            <consortium name="DOE Joint Genome Institute"/>
            <consortium name="Mycorrhizal Genomics Consortium"/>
            <person name="Kohler A."/>
            <person name="Kuo A."/>
            <person name="Nagy L.G."/>
            <person name="Floudas D."/>
            <person name="Copeland A."/>
            <person name="Barry K.W."/>
            <person name="Cichocki N."/>
            <person name="Veneault-Fourrey C."/>
            <person name="LaButti K."/>
            <person name="Lindquist E.A."/>
            <person name="Lipzen A."/>
            <person name="Lundell T."/>
            <person name="Morin E."/>
            <person name="Murat C."/>
            <person name="Riley R."/>
            <person name="Ohm R."/>
            <person name="Sun H."/>
            <person name="Tunlid A."/>
            <person name="Henrissat B."/>
            <person name="Grigoriev I.V."/>
            <person name="Hibbett D.S."/>
            <person name="Martin F."/>
        </authorList>
    </citation>
    <scope>NUCLEOTIDE SEQUENCE [LARGE SCALE GENOMIC DNA]</scope>
    <source>
        <strain evidence="3">441</strain>
    </source>
</reference>
<dbReference type="Proteomes" id="UP000054018">
    <property type="component" value="Unassembled WGS sequence"/>
</dbReference>
<dbReference type="EMBL" id="KN834067">
    <property type="protein sequence ID" value="KIK12600.1"/>
    <property type="molecule type" value="Genomic_DNA"/>
</dbReference>
<organism evidence="2 3">
    <name type="scientific">Pisolithus microcarpus 441</name>
    <dbReference type="NCBI Taxonomy" id="765257"/>
    <lineage>
        <taxon>Eukaryota</taxon>
        <taxon>Fungi</taxon>
        <taxon>Dikarya</taxon>
        <taxon>Basidiomycota</taxon>
        <taxon>Agaricomycotina</taxon>
        <taxon>Agaricomycetes</taxon>
        <taxon>Agaricomycetidae</taxon>
        <taxon>Boletales</taxon>
        <taxon>Sclerodermatineae</taxon>
        <taxon>Pisolithaceae</taxon>
        <taxon>Pisolithus</taxon>
    </lineage>
</organism>
<dbReference type="STRING" id="765257.A0A0C9XJX1"/>
<evidence type="ECO:0000259" key="1">
    <source>
        <dbReference type="Pfam" id="PF20149"/>
    </source>
</evidence>